<feature type="signal peptide" evidence="15">
    <location>
        <begin position="1"/>
        <end position="16"/>
    </location>
</feature>
<keyword evidence="2 12" id="KW-0645">Protease</keyword>
<evidence type="ECO:0000256" key="6">
    <source>
        <dbReference type="ARBA" id="ARBA00022801"/>
    </source>
</evidence>
<keyword evidence="7 14" id="KW-1133">Transmembrane helix</keyword>
<evidence type="ECO:0000256" key="3">
    <source>
        <dbReference type="ARBA" id="ARBA00022692"/>
    </source>
</evidence>
<feature type="domain" description="Peptidase A1" evidence="16">
    <location>
        <begin position="72"/>
        <end position="414"/>
    </location>
</feature>
<dbReference type="PROSITE" id="PS00141">
    <property type="entry name" value="ASP_PROTEASE"/>
    <property type="match status" value="2"/>
</dbReference>
<dbReference type="PANTHER" id="PTHR13683:SF375">
    <property type="entry name" value="PEPTIDASE A1 DOMAIN-CONTAINING PROTEIN"/>
    <property type="match status" value="1"/>
</dbReference>
<evidence type="ECO:0000256" key="13">
    <source>
        <dbReference type="SAM" id="MobiDB-lite"/>
    </source>
</evidence>
<comment type="caution">
    <text evidence="17">The sequence shown here is derived from an EMBL/GenBank/DDBJ whole genome shotgun (WGS) entry which is preliminary data.</text>
</comment>
<feature type="compositionally biased region" description="Low complexity" evidence="13">
    <location>
        <begin position="522"/>
        <end position="533"/>
    </location>
</feature>
<dbReference type="PROSITE" id="PS51767">
    <property type="entry name" value="PEPTIDASE_A1"/>
    <property type="match status" value="1"/>
</dbReference>
<keyword evidence="9" id="KW-0325">Glycoprotein</keyword>
<keyword evidence="3 14" id="KW-0812">Transmembrane</keyword>
<dbReference type="GO" id="GO:0012505">
    <property type="term" value="C:endomembrane system"/>
    <property type="evidence" value="ECO:0007669"/>
    <property type="project" value="UniProtKB-SubCell"/>
</dbReference>
<dbReference type="PRINTS" id="PR00792">
    <property type="entry name" value="PEPSIN"/>
</dbReference>
<dbReference type="GO" id="GO:0004190">
    <property type="term" value="F:aspartic-type endopeptidase activity"/>
    <property type="evidence" value="ECO:0007669"/>
    <property type="project" value="UniProtKB-KW"/>
</dbReference>
<keyword evidence="4 15" id="KW-0732">Signal</keyword>
<evidence type="ECO:0000256" key="1">
    <source>
        <dbReference type="ARBA" id="ARBA00007447"/>
    </source>
</evidence>
<keyword evidence="18" id="KW-1185">Reference proteome</keyword>
<feature type="active site" evidence="11">
    <location>
        <position position="90"/>
    </location>
</feature>
<comment type="subcellular location">
    <subcellularLocation>
        <location evidence="10">Endomembrane system</location>
        <topology evidence="10">Single-pass type I membrane protein</topology>
    </subcellularLocation>
</comment>
<keyword evidence="8 14" id="KW-0472">Membrane</keyword>
<evidence type="ECO:0000256" key="5">
    <source>
        <dbReference type="ARBA" id="ARBA00022750"/>
    </source>
</evidence>
<dbReference type="Pfam" id="PF14541">
    <property type="entry name" value="TAXi_C"/>
    <property type="match status" value="1"/>
</dbReference>
<evidence type="ECO:0000256" key="15">
    <source>
        <dbReference type="SAM" id="SignalP"/>
    </source>
</evidence>
<dbReference type="InterPro" id="IPR001461">
    <property type="entry name" value="Aspartic_peptidase_A1"/>
</dbReference>
<evidence type="ECO:0000256" key="2">
    <source>
        <dbReference type="ARBA" id="ARBA00022670"/>
    </source>
</evidence>
<comment type="similarity">
    <text evidence="1 12">Belongs to the peptidase A1 family.</text>
</comment>
<evidence type="ECO:0000259" key="16">
    <source>
        <dbReference type="PROSITE" id="PS51767"/>
    </source>
</evidence>
<proteinExistence type="inferred from homology"/>
<dbReference type="OrthoDB" id="2747330at2759"/>
<dbReference type="InterPro" id="IPR032799">
    <property type="entry name" value="TAXi_C"/>
</dbReference>
<feature type="compositionally biased region" description="Low complexity" evidence="13">
    <location>
        <begin position="438"/>
        <end position="449"/>
    </location>
</feature>
<dbReference type="CDD" id="cd05476">
    <property type="entry name" value="pepsin_A_like_plant"/>
    <property type="match status" value="1"/>
</dbReference>
<dbReference type="Pfam" id="PF14543">
    <property type="entry name" value="TAXi_N"/>
    <property type="match status" value="1"/>
</dbReference>
<keyword evidence="5 12" id="KW-0064">Aspartyl protease</keyword>
<dbReference type="EMBL" id="JAEHOE010000018">
    <property type="protein sequence ID" value="KAG2496491.1"/>
    <property type="molecule type" value="Genomic_DNA"/>
</dbReference>
<dbReference type="GO" id="GO:0006508">
    <property type="term" value="P:proteolysis"/>
    <property type="evidence" value="ECO:0007669"/>
    <property type="project" value="UniProtKB-KW"/>
</dbReference>
<evidence type="ECO:0000256" key="4">
    <source>
        <dbReference type="ARBA" id="ARBA00022729"/>
    </source>
</evidence>
<evidence type="ECO:0000256" key="10">
    <source>
        <dbReference type="ARBA" id="ARBA00046288"/>
    </source>
</evidence>
<dbReference type="SUPFAM" id="SSF50630">
    <property type="entry name" value="Acid proteases"/>
    <property type="match status" value="1"/>
</dbReference>
<dbReference type="InterPro" id="IPR001969">
    <property type="entry name" value="Aspartic_peptidase_AS"/>
</dbReference>
<name>A0A835Y943_9CHLO</name>
<evidence type="ECO:0000256" key="14">
    <source>
        <dbReference type="SAM" id="Phobius"/>
    </source>
</evidence>
<evidence type="ECO:0000313" key="17">
    <source>
        <dbReference type="EMBL" id="KAG2496491.1"/>
    </source>
</evidence>
<feature type="compositionally biased region" description="Low complexity" evidence="13">
    <location>
        <begin position="455"/>
        <end position="477"/>
    </location>
</feature>
<evidence type="ECO:0000256" key="7">
    <source>
        <dbReference type="ARBA" id="ARBA00022989"/>
    </source>
</evidence>
<organism evidence="17 18">
    <name type="scientific">Edaphochlamys debaryana</name>
    <dbReference type="NCBI Taxonomy" id="47281"/>
    <lineage>
        <taxon>Eukaryota</taxon>
        <taxon>Viridiplantae</taxon>
        <taxon>Chlorophyta</taxon>
        <taxon>core chlorophytes</taxon>
        <taxon>Chlorophyceae</taxon>
        <taxon>CS clade</taxon>
        <taxon>Chlamydomonadales</taxon>
        <taxon>Chlamydomonadales incertae sedis</taxon>
        <taxon>Edaphochlamys</taxon>
    </lineage>
</organism>
<dbReference type="InterPro" id="IPR033121">
    <property type="entry name" value="PEPTIDASE_A1"/>
</dbReference>
<dbReference type="Gene3D" id="2.40.70.10">
    <property type="entry name" value="Acid Proteases"/>
    <property type="match status" value="2"/>
</dbReference>
<evidence type="ECO:0000256" key="8">
    <source>
        <dbReference type="ARBA" id="ARBA00023136"/>
    </source>
</evidence>
<dbReference type="AlphaFoldDB" id="A0A835Y943"/>
<dbReference type="PANTHER" id="PTHR13683">
    <property type="entry name" value="ASPARTYL PROTEASES"/>
    <property type="match status" value="1"/>
</dbReference>
<dbReference type="InterPro" id="IPR032861">
    <property type="entry name" value="TAXi_N"/>
</dbReference>
<gene>
    <name evidence="17" type="ORF">HYH03_005316</name>
</gene>
<feature type="active site" evidence="11">
    <location>
        <position position="291"/>
    </location>
</feature>
<evidence type="ECO:0000256" key="11">
    <source>
        <dbReference type="PIRSR" id="PIRSR601461-1"/>
    </source>
</evidence>
<evidence type="ECO:0000256" key="9">
    <source>
        <dbReference type="ARBA" id="ARBA00023180"/>
    </source>
</evidence>
<feature type="compositionally biased region" description="Low complexity" evidence="13">
    <location>
        <begin position="539"/>
        <end position="586"/>
    </location>
</feature>
<evidence type="ECO:0000256" key="12">
    <source>
        <dbReference type="RuleBase" id="RU000454"/>
    </source>
</evidence>
<protein>
    <recommendedName>
        <fullName evidence="16">Peptidase A1 domain-containing protein</fullName>
    </recommendedName>
</protein>
<feature type="transmembrane region" description="Helical" evidence="14">
    <location>
        <begin position="686"/>
        <end position="708"/>
    </location>
</feature>
<evidence type="ECO:0000313" key="18">
    <source>
        <dbReference type="Proteomes" id="UP000612055"/>
    </source>
</evidence>
<sequence>MLLGLLLLLSIAGGRAALDGLATAQFVGQRPVQGGFLVPLRERDLPKTVARRHLLRSGFLPVLGAVREVGYFYTHLKLGTPSREFSVIIDTGSTITYIPCKGCAHCGKHTAEWFDPDASTSAKKLDCGDPLCNCGTPSCTCRDNRCYYSRSYAERSSSEGWMIEDAFVFPDNQPPVRMVFGCENGETGEIYRQMADGIMGMGNNHNAFQSQLVQRGVIDDVFSLCFGYPKDGLLLFGDVEMPENTKTIYTPLLSNLHLHYYNVRMESITVDGAKLALDAAMFDRGYGVVLDSGTTFTYLPTDAFNAMAKAVGAFAEGKGLTRCPGADPQYNDICWKGAPEGFKDLEKFFPSATFVFGEGAVLELPPVRYLFVSRPGEYCLGVFDNGGSGTLIGGVSVRDVTVTYDRKRGRVGFTPMPCAAVLKALEARAAANGGSVAVNASSVASTPEAKPAETPKPATTPEAKPAETAKPATTPETKPAETPKPATTPEAKDAETPKPATMPEAKDAETPKPATMPDAKPVETPKAATTPEAKPAETPKPATTPAGTPEATPKPADTKKPAVTPTPTTEQQPKPATTPAATPVPKSAITQPSQAEQPKLKGVLTPSSPKPKTPVVGAEDYDDYNGGGSYEQDENAPPMWAGLWSQKNHPGEYFDYEYEGPPPGASAVDIFVYHAHVLTRKVSNGYGTIITVIIFVIVAIIVAELLVFRRHKLRGWIVEARSWMRGDKQQDPQEGMGLLGPMKA</sequence>
<dbReference type="InterPro" id="IPR034161">
    <property type="entry name" value="Pepsin-like_plant"/>
</dbReference>
<feature type="chain" id="PRO_5032452576" description="Peptidase A1 domain-containing protein" evidence="15">
    <location>
        <begin position="17"/>
        <end position="744"/>
    </location>
</feature>
<reference evidence="17" key="1">
    <citation type="journal article" date="2020" name="bioRxiv">
        <title>Comparative genomics of Chlamydomonas.</title>
        <authorList>
            <person name="Craig R.J."/>
            <person name="Hasan A.R."/>
            <person name="Ness R.W."/>
            <person name="Keightley P.D."/>
        </authorList>
    </citation>
    <scope>NUCLEOTIDE SEQUENCE</scope>
    <source>
        <strain evidence="17">CCAP 11/70</strain>
    </source>
</reference>
<dbReference type="Proteomes" id="UP000612055">
    <property type="component" value="Unassembled WGS sequence"/>
</dbReference>
<feature type="region of interest" description="Disordered" evidence="13">
    <location>
        <begin position="438"/>
        <end position="618"/>
    </location>
</feature>
<accession>A0A835Y943</accession>
<keyword evidence="6 12" id="KW-0378">Hydrolase</keyword>
<dbReference type="InterPro" id="IPR021109">
    <property type="entry name" value="Peptidase_aspartic_dom_sf"/>
</dbReference>